<sequence length="183" mass="20931">MAYTVVGLFPNNEMAETASNKLDSAGFSKEDYSVSRYNNSGDYDSDIDDSFEYDEDEKTGGFWDWLFGEDTDERRRYSYAGTKSNVVTVYTDDMDRAEKARDIMNDNGALDVNDVSKNYVSSEATQAEEFISTDNDGITESERARILNKARNDIYMSPSERNYSWRRRGMTHDMDSMGSEDDL</sequence>
<gene>
    <name evidence="1" type="ORF">SAMEA4412677_00471</name>
</gene>
<evidence type="ECO:0000313" key="1">
    <source>
        <dbReference type="EMBL" id="SNV35908.1"/>
    </source>
</evidence>
<dbReference type="RefSeq" id="WP_095070023.1">
    <property type="nucleotide sequence ID" value="NZ_LT906465.1"/>
</dbReference>
<dbReference type="EMBL" id="LT906465">
    <property type="protein sequence ID" value="SNV35908.1"/>
    <property type="molecule type" value="Genomic_DNA"/>
</dbReference>
<organism evidence="1 2">
    <name type="scientific">Chryseobacterium taklimakanense</name>
    <dbReference type="NCBI Taxonomy" id="536441"/>
    <lineage>
        <taxon>Bacteria</taxon>
        <taxon>Pseudomonadati</taxon>
        <taxon>Bacteroidota</taxon>
        <taxon>Flavobacteriia</taxon>
        <taxon>Flavobacteriales</taxon>
        <taxon>Weeksellaceae</taxon>
        <taxon>Chryseobacterium group</taxon>
        <taxon>Chryseobacterium</taxon>
    </lineage>
</organism>
<reference evidence="1 2" key="1">
    <citation type="submission" date="2017-06" db="EMBL/GenBank/DDBJ databases">
        <authorList>
            <consortium name="Pathogen Informatics"/>
        </authorList>
    </citation>
    <scope>NUCLEOTIDE SEQUENCE [LARGE SCALE GENOMIC DNA]</scope>
    <source>
        <strain evidence="1 2">NCTC13490</strain>
    </source>
</reference>
<dbReference type="AlphaFoldDB" id="A0A239WPZ3"/>
<evidence type="ECO:0000313" key="2">
    <source>
        <dbReference type="Proteomes" id="UP000215196"/>
    </source>
</evidence>
<name>A0A239WPZ3_9FLAO</name>
<evidence type="ECO:0008006" key="3">
    <source>
        <dbReference type="Google" id="ProtNLM"/>
    </source>
</evidence>
<dbReference type="KEGG" id="ctak:4412677_00471"/>
<protein>
    <recommendedName>
        <fullName evidence="3">Heat induced stress protein YflT</fullName>
    </recommendedName>
</protein>
<keyword evidence="2" id="KW-1185">Reference proteome</keyword>
<proteinExistence type="predicted"/>
<dbReference type="Proteomes" id="UP000215196">
    <property type="component" value="Chromosome 1"/>
</dbReference>
<accession>A0A239WPZ3</accession>